<dbReference type="Proteomes" id="UP000248214">
    <property type="component" value="Unassembled WGS sequence"/>
</dbReference>
<dbReference type="InterPro" id="IPR015421">
    <property type="entry name" value="PyrdxlP-dep_Trfase_major"/>
</dbReference>
<dbReference type="Gene3D" id="3.90.1150.10">
    <property type="entry name" value="Aspartate Aminotransferase, domain 1"/>
    <property type="match status" value="1"/>
</dbReference>
<evidence type="ECO:0000313" key="9">
    <source>
        <dbReference type="EMBL" id="PYZ94758.1"/>
    </source>
</evidence>
<feature type="modified residue" description="N6-(pyridoxal phosphate)lysine" evidence="7">
    <location>
        <position position="198"/>
    </location>
</feature>
<evidence type="ECO:0000313" key="10">
    <source>
        <dbReference type="Proteomes" id="UP000248214"/>
    </source>
</evidence>
<evidence type="ECO:0000256" key="7">
    <source>
        <dbReference type="PIRSR" id="PIRSR000524-50"/>
    </source>
</evidence>
<evidence type="ECO:0000256" key="2">
    <source>
        <dbReference type="ARBA" id="ARBA00009236"/>
    </source>
</evidence>
<feature type="binding site" evidence="6">
    <location>
        <position position="372"/>
    </location>
    <ligand>
        <name>substrate</name>
    </ligand>
</feature>
<dbReference type="EMBL" id="PDOD01000001">
    <property type="protein sequence ID" value="PYZ94758.1"/>
    <property type="molecule type" value="Genomic_DNA"/>
</dbReference>
<dbReference type="PANTHER" id="PTHR21152:SF40">
    <property type="entry name" value="ALANINE--GLYOXYLATE AMINOTRANSFERASE"/>
    <property type="match status" value="1"/>
</dbReference>
<keyword evidence="10" id="KW-1185">Reference proteome</keyword>
<dbReference type="Pfam" id="PF00266">
    <property type="entry name" value="Aminotran_5"/>
    <property type="match status" value="1"/>
</dbReference>
<dbReference type="GO" id="GO:0008453">
    <property type="term" value="F:alanine-glyoxylate transaminase activity"/>
    <property type="evidence" value="ECO:0007669"/>
    <property type="project" value="TreeGrafter"/>
</dbReference>
<name>A0A323TIW9_9BACI</name>
<dbReference type="RefSeq" id="WP_110608392.1">
    <property type="nucleotide sequence ID" value="NZ_PDOD01000001.1"/>
</dbReference>
<keyword evidence="3 9" id="KW-0032">Aminotransferase</keyword>
<organism evidence="9 10">
    <name type="scientific">Salipaludibacillus keqinensis</name>
    <dbReference type="NCBI Taxonomy" id="2045207"/>
    <lineage>
        <taxon>Bacteria</taxon>
        <taxon>Bacillati</taxon>
        <taxon>Bacillota</taxon>
        <taxon>Bacilli</taxon>
        <taxon>Bacillales</taxon>
        <taxon>Bacillaceae</taxon>
    </lineage>
</organism>
<feature type="domain" description="Aminotransferase class V" evidence="8">
    <location>
        <begin position="38"/>
        <end position="214"/>
    </location>
</feature>
<dbReference type="SUPFAM" id="SSF53383">
    <property type="entry name" value="PLP-dependent transferases"/>
    <property type="match status" value="1"/>
</dbReference>
<proteinExistence type="inferred from homology"/>
<reference evidence="9 10" key="1">
    <citation type="submission" date="2017-10" db="EMBL/GenBank/DDBJ databases">
        <title>Bacillus sp. nov., a halophilic bacterium isolated from a Keqin Lake.</title>
        <authorList>
            <person name="Wang H."/>
        </authorList>
    </citation>
    <scope>NUCLEOTIDE SEQUENCE [LARGE SCALE GENOMIC DNA]</scope>
    <source>
        <strain evidence="9 10">KQ-12</strain>
    </source>
</reference>
<dbReference type="InterPro" id="IPR015424">
    <property type="entry name" value="PyrdxlP-dep_Trfase"/>
</dbReference>
<comment type="cofactor">
    <cofactor evidence="1 7">
        <name>pyridoxal 5'-phosphate</name>
        <dbReference type="ChEBI" id="CHEBI:597326"/>
    </cofactor>
</comment>
<keyword evidence="5 7" id="KW-0663">Pyridoxal phosphate</keyword>
<gene>
    <name evidence="9" type="ORF">CR194_04290</name>
</gene>
<dbReference type="OrthoDB" id="389074at2"/>
<comment type="similarity">
    <text evidence="2">Belongs to the class-V pyridoxal-phosphate-dependent aminotransferase family.</text>
</comment>
<evidence type="ECO:0000256" key="4">
    <source>
        <dbReference type="ARBA" id="ARBA00022679"/>
    </source>
</evidence>
<dbReference type="InterPro" id="IPR024169">
    <property type="entry name" value="SP_NH2Trfase/AEP_transaminase"/>
</dbReference>
<dbReference type="InterPro" id="IPR015422">
    <property type="entry name" value="PyrdxlP-dep_Trfase_small"/>
</dbReference>
<comment type="caution">
    <text evidence="9">The sequence shown here is derived from an EMBL/GenBank/DDBJ whole genome shotgun (WGS) entry which is preliminary data.</text>
</comment>
<accession>A0A323TIW9</accession>
<dbReference type="GO" id="GO:0019265">
    <property type="term" value="P:glycine biosynthetic process, by transamination of glyoxylate"/>
    <property type="evidence" value="ECO:0007669"/>
    <property type="project" value="TreeGrafter"/>
</dbReference>
<dbReference type="PIRSF" id="PIRSF000524">
    <property type="entry name" value="SPT"/>
    <property type="match status" value="1"/>
</dbReference>
<evidence type="ECO:0000256" key="5">
    <source>
        <dbReference type="ARBA" id="ARBA00022898"/>
    </source>
</evidence>
<evidence type="ECO:0000256" key="3">
    <source>
        <dbReference type="ARBA" id="ARBA00022576"/>
    </source>
</evidence>
<protein>
    <submittedName>
        <fullName evidence="9">Aminotransferase</fullName>
    </submittedName>
</protein>
<dbReference type="AlphaFoldDB" id="A0A323TIW9"/>
<evidence type="ECO:0000256" key="6">
    <source>
        <dbReference type="PIRSR" id="PIRSR000524-1"/>
    </source>
</evidence>
<dbReference type="FunFam" id="3.40.640.10:FF:000027">
    <property type="entry name" value="Serine--pyruvate aminotransferase, mitochondrial"/>
    <property type="match status" value="1"/>
</dbReference>
<dbReference type="PANTHER" id="PTHR21152">
    <property type="entry name" value="AMINOTRANSFERASE CLASS V"/>
    <property type="match status" value="1"/>
</dbReference>
<dbReference type="GO" id="GO:0004760">
    <property type="term" value="F:L-serine-pyruvate transaminase activity"/>
    <property type="evidence" value="ECO:0007669"/>
    <property type="project" value="TreeGrafter"/>
</dbReference>
<dbReference type="Gene3D" id="3.40.640.10">
    <property type="entry name" value="Type I PLP-dependent aspartate aminotransferase-like (Major domain)"/>
    <property type="match status" value="1"/>
</dbReference>
<keyword evidence="4 9" id="KW-0808">Transferase</keyword>
<dbReference type="InterPro" id="IPR000192">
    <property type="entry name" value="Aminotrans_V_dom"/>
</dbReference>
<evidence type="ECO:0000256" key="1">
    <source>
        <dbReference type="ARBA" id="ARBA00001933"/>
    </source>
</evidence>
<evidence type="ECO:0000259" key="8">
    <source>
        <dbReference type="Pfam" id="PF00266"/>
    </source>
</evidence>
<sequence>MSQPPILHIPPRTIMTPGPVEAEPSVLKAMSSSILGQFDPGFTQIMNDTMVSLRKVLQTDNHWAFPVDGTSRAGIEAMLCSVIEEGDRVLIPCFGRFGYLLTEIAERSGAEVHLMACEWGKVFEPAQVIAEMERVKPKVVAMVHGDTSTGRMQPLKDIGQACRDLDMLLIVDAVATVGGTDVKTDEWNIDGLITGTQKCLSVPSGLAPLTYNDRIEQILNERKSIEKGLIPPGENKGGMSPQGGRSGGIGRRIRSNYLDLSQLQDYWSPARLNHHTEATSMIYGLYEGLRVILQEGLPARFDRHRLNEKALVAGLEAMGLSLFGDPASKLPTVTCVNIPANIHGDSVRAMLLEEFGIEIASSFGPLHGKIWRIGTMGYSCQKRNILLTLGAFEAVLLRHGAKLYVGSGVQAAMDVYEEAAKPNHEVTAK</sequence>